<dbReference type="AlphaFoldDB" id="A0A8X7RJ98"/>
<proteinExistence type="predicted"/>
<protein>
    <submittedName>
        <fullName evidence="1">Uncharacterized protein</fullName>
    </submittedName>
</protein>
<organism evidence="1 2">
    <name type="scientific">Brassica carinata</name>
    <name type="common">Ethiopian mustard</name>
    <name type="synonym">Abyssinian cabbage</name>
    <dbReference type="NCBI Taxonomy" id="52824"/>
    <lineage>
        <taxon>Eukaryota</taxon>
        <taxon>Viridiplantae</taxon>
        <taxon>Streptophyta</taxon>
        <taxon>Embryophyta</taxon>
        <taxon>Tracheophyta</taxon>
        <taxon>Spermatophyta</taxon>
        <taxon>Magnoliopsida</taxon>
        <taxon>eudicotyledons</taxon>
        <taxon>Gunneridae</taxon>
        <taxon>Pentapetalae</taxon>
        <taxon>rosids</taxon>
        <taxon>malvids</taxon>
        <taxon>Brassicales</taxon>
        <taxon>Brassicaceae</taxon>
        <taxon>Brassiceae</taxon>
        <taxon>Brassica</taxon>
    </lineage>
</organism>
<accession>A0A8X7RJ98</accession>
<evidence type="ECO:0000313" key="1">
    <source>
        <dbReference type="EMBL" id="KAG2287988.1"/>
    </source>
</evidence>
<dbReference type="OrthoDB" id="1938430at2759"/>
<reference evidence="1 2" key="1">
    <citation type="submission" date="2020-02" db="EMBL/GenBank/DDBJ databases">
        <authorList>
            <person name="Ma Q."/>
            <person name="Huang Y."/>
            <person name="Song X."/>
            <person name="Pei D."/>
        </authorList>
    </citation>
    <scope>NUCLEOTIDE SEQUENCE [LARGE SCALE GENOMIC DNA]</scope>
    <source>
        <strain evidence="1">Sxm20200214</strain>
        <tissue evidence="1">Leaf</tissue>
    </source>
</reference>
<dbReference type="EMBL" id="JAAMPC010000010">
    <property type="protein sequence ID" value="KAG2287988.1"/>
    <property type="molecule type" value="Genomic_DNA"/>
</dbReference>
<keyword evidence="2" id="KW-1185">Reference proteome</keyword>
<gene>
    <name evidence="1" type="ORF">Bca52824_047592</name>
</gene>
<sequence length="62" mass="7153">MKLIHQAVLYLVWKERNTRIHSSVEKPPGTLIAKIRQTIRLRLHPLARRQRITAGQSSVLAT</sequence>
<name>A0A8X7RJ98_BRACI</name>
<comment type="caution">
    <text evidence="1">The sequence shown here is derived from an EMBL/GenBank/DDBJ whole genome shotgun (WGS) entry which is preliminary data.</text>
</comment>
<evidence type="ECO:0000313" key="2">
    <source>
        <dbReference type="Proteomes" id="UP000886595"/>
    </source>
</evidence>
<dbReference type="Proteomes" id="UP000886595">
    <property type="component" value="Unassembled WGS sequence"/>
</dbReference>